<organism evidence="2 3">
    <name type="scientific">Psychrobacter alimentarius</name>
    <dbReference type="NCBI Taxonomy" id="261164"/>
    <lineage>
        <taxon>Bacteria</taxon>
        <taxon>Pseudomonadati</taxon>
        <taxon>Pseudomonadota</taxon>
        <taxon>Gammaproteobacteria</taxon>
        <taxon>Moraxellales</taxon>
        <taxon>Moraxellaceae</taxon>
        <taxon>Psychrobacter</taxon>
    </lineage>
</organism>
<dbReference type="InterPro" id="IPR000944">
    <property type="entry name" value="Tscrpt_reg_Rrf2"/>
</dbReference>
<keyword evidence="3" id="KW-1185">Reference proteome</keyword>
<accession>A0ABN4N4T9</accession>
<dbReference type="NCBIfam" id="TIGR00738">
    <property type="entry name" value="rrf2_super"/>
    <property type="match status" value="1"/>
</dbReference>
<dbReference type="InterPro" id="IPR036390">
    <property type="entry name" value="WH_DNA-bd_sf"/>
</dbReference>
<dbReference type="RefSeq" id="WP_062844853.1">
    <property type="nucleotide sequence ID" value="NZ_CP014945.1"/>
</dbReference>
<name>A0ABN4N4T9_9GAMM</name>
<dbReference type="PROSITE" id="PS51197">
    <property type="entry name" value="HTH_RRF2_2"/>
    <property type="match status" value="1"/>
</dbReference>
<protein>
    <submittedName>
        <fullName evidence="2">Rrf2 family transcriptional regulator</fullName>
    </submittedName>
</protein>
<evidence type="ECO:0000256" key="1">
    <source>
        <dbReference type="ARBA" id="ARBA00023125"/>
    </source>
</evidence>
<sequence>MRLTNYSDYALRTLIYLTVMPTSEALATISDIADSYQISKSHLTKIVHQLAQLGYIDSVRGKSGGIRLAMAAKDINLGQVLRHTEPDFAIVPCFESKFLEGNSSDVVGKNENSSVDSNDNQKLLTEKIRVDLIDSSPKTMCTISPSCQLKGVLYEATQAFIEVMDNYTLADITLNNKELQKLLF</sequence>
<evidence type="ECO:0000313" key="3">
    <source>
        <dbReference type="Proteomes" id="UP000076104"/>
    </source>
</evidence>
<dbReference type="PANTHER" id="PTHR33221">
    <property type="entry name" value="WINGED HELIX-TURN-HELIX TRANSCRIPTIONAL REGULATOR, RRF2 FAMILY"/>
    <property type="match status" value="1"/>
</dbReference>
<proteinExistence type="predicted"/>
<dbReference type="PANTHER" id="PTHR33221:SF4">
    <property type="entry name" value="HTH-TYPE TRANSCRIPTIONAL REPRESSOR NSRR"/>
    <property type="match status" value="1"/>
</dbReference>
<dbReference type="Gene3D" id="1.10.10.10">
    <property type="entry name" value="Winged helix-like DNA-binding domain superfamily/Winged helix DNA-binding domain"/>
    <property type="match status" value="1"/>
</dbReference>
<dbReference type="InterPro" id="IPR036388">
    <property type="entry name" value="WH-like_DNA-bd_sf"/>
</dbReference>
<keyword evidence="1" id="KW-0238">DNA-binding</keyword>
<dbReference type="GeneID" id="33059546"/>
<dbReference type="InterPro" id="IPR030489">
    <property type="entry name" value="TR_Rrf2-type_CS"/>
</dbReference>
<dbReference type="Pfam" id="PF02082">
    <property type="entry name" value="Rrf2"/>
    <property type="match status" value="1"/>
</dbReference>
<dbReference type="EMBL" id="CP014945">
    <property type="protein sequence ID" value="AMT97265.1"/>
    <property type="molecule type" value="Genomic_DNA"/>
</dbReference>
<dbReference type="SUPFAM" id="SSF46785">
    <property type="entry name" value="Winged helix' DNA-binding domain"/>
    <property type="match status" value="1"/>
</dbReference>
<evidence type="ECO:0000313" key="2">
    <source>
        <dbReference type="EMBL" id="AMT97265.1"/>
    </source>
</evidence>
<dbReference type="Proteomes" id="UP000076104">
    <property type="component" value="Chromosome"/>
</dbReference>
<gene>
    <name evidence="2" type="ORF">A3K91_1666</name>
</gene>
<dbReference type="PROSITE" id="PS01332">
    <property type="entry name" value="HTH_RRF2_1"/>
    <property type="match status" value="1"/>
</dbReference>
<reference evidence="2 3" key="1">
    <citation type="submission" date="2016-03" db="EMBL/GenBank/DDBJ databases">
        <title>Genome sequencing of Psychrobacter alimentarius PAMC 27889.</title>
        <authorList>
            <person name="Lee J."/>
            <person name="Kim O.-S."/>
        </authorList>
    </citation>
    <scope>NUCLEOTIDE SEQUENCE [LARGE SCALE GENOMIC DNA]</scope>
    <source>
        <strain evidence="2 3">PAMC 27889</strain>
    </source>
</reference>